<reference evidence="1" key="1">
    <citation type="submission" date="2021-01" db="EMBL/GenBank/DDBJ databases">
        <title>Fulvivirga kasyanovii gen. nov., sp nov., a novel member of the phylum Bacteroidetes isolated from seawater in a mussel farm.</title>
        <authorList>
            <person name="Zhao L.-H."/>
            <person name="Wang Z.-J."/>
        </authorList>
    </citation>
    <scope>NUCLEOTIDE SEQUENCE</scope>
    <source>
        <strain evidence="1">2943</strain>
    </source>
</reference>
<keyword evidence="2" id="KW-1185">Reference proteome</keyword>
<gene>
    <name evidence="1" type="ORF">JL102_17970</name>
</gene>
<dbReference type="Proteomes" id="UP000659388">
    <property type="component" value="Unassembled WGS sequence"/>
</dbReference>
<dbReference type="SUPFAM" id="SSF48452">
    <property type="entry name" value="TPR-like"/>
    <property type="match status" value="1"/>
</dbReference>
<proteinExistence type="predicted"/>
<protein>
    <recommendedName>
        <fullName evidence="3">Tetratricopeptide repeat protein</fullName>
    </recommendedName>
</protein>
<dbReference type="EMBL" id="JAESIY010000010">
    <property type="protein sequence ID" value="MBL3658043.1"/>
    <property type="molecule type" value="Genomic_DNA"/>
</dbReference>
<sequence length="278" mass="32858">MMKLPKNIDKISLFTANEIGPYPPNGFFPFHEAEMGNGDYYGLYWEFGKENDEPVICEMIHDEGSIRPRFSSLDKFLEWNSLYEENDFEYPDEEIEDDNFLYAHLNKGNECLRQNNIEEAIKYYQLGTQSFGEVSENWFKLASQQKRLGDELSFQKSLIHAIISNWAIEIPSQNALRMLKNLKPVEELKDHPLIKKREHLSFSFGGQKVNDEYVVLNEMIEELYQIGEDNAGFLMEQNYALMMYWETSSFQERYNFDLTDWKKKFAVKTKHRLITELS</sequence>
<evidence type="ECO:0008006" key="3">
    <source>
        <dbReference type="Google" id="ProtNLM"/>
    </source>
</evidence>
<name>A0A937K062_9BACT</name>
<dbReference type="AlphaFoldDB" id="A0A937K062"/>
<accession>A0A937K062</accession>
<organism evidence="1 2">
    <name type="scientific">Fulvivirga sediminis</name>
    <dbReference type="NCBI Taxonomy" id="2803949"/>
    <lineage>
        <taxon>Bacteria</taxon>
        <taxon>Pseudomonadati</taxon>
        <taxon>Bacteroidota</taxon>
        <taxon>Cytophagia</taxon>
        <taxon>Cytophagales</taxon>
        <taxon>Fulvivirgaceae</taxon>
        <taxon>Fulvivirga</taxon>
    </lineage>
</organism>
<dbReference type="InterPro" id="IPR011990">
    <property type="entry name" value="TPR-like_helical_dom_sf"/>
</dbReference>
<evidence type="ECO:0000313" key="1">
    <source>
        <dbReference type="EMBL" id="MBL3658043.1"/>
    </source>
</evidence>
<evidence type="ECO:0000313" key="2">
    <source>
        <dbReference type="Proteomes" id="UP000659388"/>
    </source>
</evidence>
<dbReference type="RefSeq" id="WP_202245835.1">
    <property type="nucleotide sequence ID" value="NZ_JAESIY010000010.1"/>
</dbReference>
<comment type="caution">
    <text evidence="1">The sequence shown here is derived from an EMBL/GenBank/DDBJ whole genome shotgun (WGS) entry which is preliminary data.</text>
</comment>